<evidence type="ECO:0000256" key="4">
    <source>
        <dbReference type="ARBA" id="ARBA00022519"/>
    </source>
</evidence>
<evidence type="ECO:0000256" key="2">
    <source>
        <dbReference type="ARBA" id="ARBA00008883"/>
    </source>
</evidence>
<keyword evidence="11 14" id="KW-0472">Membrane</keyword>
<dbReference type="Pfam" id="PF13614">
    <property type="entry name" value="AAA_31"/>
    <property type="match status" value="1"/>
</dbReference>
<evidence type="ECO:0000256" key="9">
    <source>
        <dbReference type="ARBA" id="ARBA00022840"/>
    </source>
</evidence>
<dbReference type="EMBL" id="FSRM01000001">
    <property type="protein sequence ID" value="SIO14476.1"/>
    <property type="molecule type" value="Genomic_DNA"/>
</dbReference>
<comment type="catalytic activity">
    <reaction evidence="13">
        <text>L-tyrosyl-[protein] + ATP = O-phospho-L-tyrosyl-[protein] + ADP + H(+)</text>
        <dbReference type="Rhea" id="RHEA:10596"/>
        <dbReference type="Rhea" id="RHEA-COMP:10136"/>
        <dbReference type="Rhea" id="RHEA-COMP:20101"/>
        <dbReference type="ChEBI" id="CHEBI:15378"/>
        <dbReference type="ChEBI" id="CHEBI:30616"/>
        <dbReference type="ChEBI" id="CHEBI:46858"/>
        <dbReference type="ChEBI" id="CHEBI:61978"/>
        <dbReference type="ChEBI" id="CHEBI:456216"/>
    </reaction>
</comment>
<comment type="similarity">
    <text evidence="2">Belongs to the etk/wzc family.</text>
</comment>
<dbReference type="NCBIfam" id="TIGR01005">
    <property type="entry name" value="eps_transp_fam"/>
    <property type="match status" value="1"/>
</dbReference>
<dbReference type="Pfam" id="PF23607">
    <property type="entry name" value="WZC_N"/>
    <property type="match status" value="1"/>
</dbReference>
<keyword evidence="6 14" id="KW-0812">Transmembrane</keyword>
<keyword evidence="4" id="KW-0997">Cell inner membrane</keyword>
<evidence type="ECO:0000256" key="11">
    <source>
        <dbReference type="ARBA" id="ARBA00023136"/>
    </source>
</evidence>
<evidence type="ECO:0000256" key="7">
    <source>
        <dbReference type="ARBA" id="ARBA00022741"/>
    </source>
</evidence>
<dbReference type="InterPro" id="IPR003856">
    <property type="entry name" value="LPS_length_determ_N"/>
</dbReference>
<evidence type="ECO:0000256" key="14">
    <source>
        <dbReference type="SAM" id="Phobius"/>
    </source>
</evidence>
<keyword evidence="8 18" id="KW-0418">Kinase</keyword>
<evidence type="ECO:0000256" key="8">
    <source>
        <dbReference type="ARBA" id="ARBA00022777"/>
    </source>
</evidence>
<comment type="subcellular location">
    <subcellularLocation>
        <location evidence="1">Cell inner membrane</location>
        <topology evidence="1">Multi-pass membrane protein</topology>
    </subcellularLocation>
</comment>
<name>A0A1N6H3Z5_9BURK</name>
<dbReference type="InterPro" id="IPR032807">
    <property type="entry name" value="GNVR"/>
</dbReference>
<feature type="domain" description="Tyrosine-protein kinase G-rich" evidence="17">
    <location>
        <begin position="384"/>
        <end position="463"/>
    </location>
</feature>
<sequence length="737" mass="79459">MKYRDTSVDTIDIGPPQGDHLGSYIDVLYQNRGLIFLITACFLFVGAAYALLAAPVYQADILIQVEENPTAAKDALGDVKSMFAVKTAASAEIEVLRSRLVIAGAVTAAQLNLSAVPRYFPVVGRWIANHLNDLSHSGLGGYAWGDERIGVSKFDVPDALQGEKFVLTLQKNGNYSLKYKDIDLSGRVGELMQADTEYGPIALLVDQVVGKPGVRFELVRTSELSAIQDVQSGLLIVEKGKDSDVIGVALEGTDPKKISAILNAIGTAYVRQNVLRTQEEAQKSITFLDGQLPELKTKLETAESEFNTFRAKNGTVDLNAEAAALLQRSALAQGKVADLQQQRALLLARYTSENPAVIAVNDELAEAEREVGGIASVTRQLPPMEQSLLRLQREVQVDTTIYTNLLNTREQLRLLKAGKVSNVRLVDPAIVPDSPVRPKRALALIGALMAGLFVSVAVVLLKRKVFDGITAQDDIETGTGLAVYATIPRSKVQETLTRSLQTNVDSNLVLAHSASGDAAIESLRSFRSALEFALVDAPNRIVLLAGPTPIVGKSFVSVNLAALIGASGQRVLLVDADLRRGTLHQYLGVPCSPGISNIVTRGRTFENAVHRNILPGVDFVANGGYMQSASEILKHRNFLAFAQQADSEYDVVLIDAPPILPVADSGIVASLAGMVFVIARHGVTTVEELRESARRFEQIGVPIRGVIFNDAMPTRPGRYGRAYTTYGYASHGNDVPT</sequence>
<dbReference type="AlphaFoldDB" id="A0A1N6H3Z5"/>
<dbReference type="CDD" id="cd05387">
    <property type="entry name" value="BY-kinase"/>
    <property type="match status" value="1"/>
</dbReference>
<dbReference type="SUPFAM" id="SSF52540">
    <property type="entry name" value="P-loop containing nucleoside triphosphate hydrolases"/>
    <property type="match status" value="1"/>
</dbReference>
<feature type="transmembrane region" description="Helical" evidence="14">
    <location>
        <begin position="441"/>
        <end position="461"/>
    </location>
</feature>
<dbReference type="PANTHER" id="PTHR32309:SF32">
    <property type="entry name" value="TYROSINE-PROTEIN KINASE ETK-RELATED"/>
    <property type="match status" value="1"/>
</dbReference>
<dbReference type="GO" id="GO:0005886">
    <property type="term" value="C:plasma membrane"/>
    <property type="evidence" value="ECO:0007669"/>
    <property type="project" value="UniProtKB-SubCell"/>
</dbReference>
<evidence type="ECO:0000313" key="18">
    <source>
        <dbReference type="EMBL" id="SIO14476.1"/>
    </source>
</evidence>
<evidence type="ECO:0000256" key="10">
    <source>
        <dbReference type="ARBA" id="ARBA00022989"/>
    </source>
</evidence>
<dbReference type="InterPro" id="IPR025669">
    <property type="entry name" value="AAA_dom"/>
</dbReference>
<feature type="domain" description="AAA" evidence="16">
    <location>
        <begin position="551"/>
        <end position="664"/>
    </location>
</feature>
<dbReference type="InterPro" id="IPR027417">
    <property type="entry name" value="P-loop_NTPase"/>
</dbReference>
<dbReference type="InterPro" id="IPR050445">
    <property type="entry name" value="Bact_polysacc_biosynth/exp"/>
</dbReference>
<evidence type="ECO:0000256" key="13">
    <source>
        <dbReference type="ARBA" id="ARBA00053015"/>
    </source>
</evidence>
<keyword evidence="5" id="KW-0808">Transferase</keyword>
<dbReference type="PANTHER" id="PTHR32309">
    <property type="entry name" value="TYROSINE-PROTEIN KINASE"/>
    <property type="match status" value="1"/>
</dbReference>
<dbReference type="RefSeq" id="WP_074264928.1">
    <property type="nucleotide sequence ID" value="NZ_FSRM01000001.1"/>
</dbReference>
<evidence type="ECO:0000256" key="12">
    <source>
        <dbReference type="ARBA" id="ARBA00023137"/>
    </source>
</evidence>
<dbReference type="GO" id="GO:0004713">
    <property type="term" value="F:protein tyrosine kinase activity"/>
    <property type="evidence" value="ECO:0007669"/>
    <property type="project" value="TreeGrafter"/>
</dbReference>
<gene>
    <name evidence="18" type="ORF">SAMN05444168_2965</name>
</gene>
<feature type="transmembrane region" description="Helical" evidence="14">
    <location>
        <begin position="34"/>
        <end position="57"/>
    </location>
</feature>
<keyword evidence="3" id="KW-1003">Cell membrane</keyword>
<evidence type="ECO:0000256" key="6">
    <source>
        <dbReference type="ARBA" id="ARBA00022692"/>
    </source>
</evidence>
<organism evidence="18 19">
    <name type="scientific">Paraburkholderia phenazinium</name>
    <dbReference type="NCBI Taxonomy" id="60549"/>
    <lineage>
        <taxon>Bacteria</taxon>
        <taxon>Pseudomonadati</taxon>
        <taxon>Pseudomonadota</taxon>
        <taxon>Betaproteobacteria</taxon>
        <taxon>Burkholderiales</taxon>
        <taxon>Burkholderiaceae</taxon>
        <taxon>Paraburkholderia</taxon>
    </lineage>
</organism>
<dbReference type="InterPro" id="IPR005700">
    <property type="entry name" value="EPS_ExoP-like"/>
</dbReference>
<accession>A0A1N6H3Z5</accession>
<dbReference type="OrthoDB" id="9808257at2"/>
<keyword evidence="9" id="KW-0067">ATP-binding</keyword>
<reference evidence="18 19" key="1">
    <citation type="submission" date="2016-11" db="EMBL/GenBank/DDBJ databases">
        <authorList>
            <person name="Jaros S."/>
            <person name="Januszkiewicz K."/>
            <person name="Wedrychowicz H."/>
        </authorList>
    </citation>
    <scope>NUCLEOTIDE SEQUENCE [LARGE SCALE GENOMIC DNA]</scope>
    <source>
        <strain evidence="18 19">GAS86</strain>
    </source>
</reference>
<evidence type="ECO:0000259" key="17">
    <source>
        <dbReference type="Pfam" id="PF13807"/>
    </source>
</evidence>
<evidence type="ECO:0000256" key="3">
    <source>
        <dbReference type="ARBA" id="ARBA00022475"/>
    </source>
</evidence>
<feature type="domain" description="Polysaccharide chain length determinant N-terminal" evidence="15">
    <location>
        <begin position="22"/>
        <end position="102"/>
    </location>
</feature>
<dbReference type="Pfam" id="PF02706">
    <property type="entry name" value="Wzz"/>
    <property type="match status" value="1"/>
</dbReference>
<evidence type="ECO:0000256" key="5">
    <source>
        <dbReference type="ARBA" id="ARBA00022679"/>
    </source>
</evidence>
<evidence type="ECO:0000259" key="16">
    <source>
        <dbReference type="Pfam" id="PF13614"/>
    </source>
</evidence>
<evidence type="ECO:0000256" key="1">
    <source>
        <dbReference type="ARBA" id="ARBA00004429"/>
    </source>
</evidence>
<dbReference type="Gene3D" id="3.40.50.300">
    <property type="entry name" value="P-loop containing nucleotide triphosphate hydrolases"/>
    <property type="match status" value="1"/>
</dbReference>
<dbReference type="Pfam" id="PF13807">
    <property type="entry name" value="GNVR"/>
    <property type="match status" value="1"/>
</dbReference>
<dbReference type="InterPro" id="IPR005702">
    <property type="entry name" value="Wzc-like_C"/>
</dbReference>
<evidence type="ECO:0000313" key="19">
    <source>
        <dbReference type="Proteomes" id="UP000184693"/>
    </source>
</evidence>
<keyword evidence="10 14" id="KW-1133">Transmembrane helix</keyword>
<dbReference type="Proteomes" id="UP000184693">
    <property type="component" value="Unassembled WGS sequence"/>
</dbReference>
<protein>
    <submittedName>
        <fullName evidence="18">Tyrosine-protein kinase Etk/Wzc</fullName>
    </submittedName>
</protein>
<evidence type="ECO:0000259" key="15">
    <source>
        <dbReference type="Pfam" id="PF02706"/>
    </source>
</evidence>
<keyword evidence="7" id="KW-0547">Nucleotide-binding</keyword>
<proteinExistence type="inferred from homology"/>
<keyword evidence="12" id="KW-0829">Tyrosine-protein kinase</keyword>